<dbReference type="Gene3D" id="3.40.190.10">
    <property type="entry name" value="Periplasmic binding protein-like II"/>
    <property type="match status" value="2"/>
</dbReference>
<organism evidence="2 3">
    <name type="scientific">Paenibacillus phytorum</name>
    <dbReference type="NCBI Taxonomy" id="2654977"/>
    <lineage>
        <taxon>Bacteria</taxon>
        <taxon>Bacillati</taxon>
        <taxon>Bacillota</taxon>
        <taxon>Bacilli</taxon>
        <taxon>Bacillales</taxon>
        <taxon>Paenibacillaceae</taxon>
        <taxon>Paenibacillus</taxon>
    </lineage>
</organism>
<dbReference type="Pfam" id="PF13416">
    <property type="entry name" value="SBP_bac_8"/>
    <property type="match status" value="1"/>
</dbReference>
<keyword evidence="3" id="KW-1185">Reference proteome</keyword>
<keyword evidence="1" id="KW-0732">Signal</keyword>
<dbReference type="PANTHER" id="PTHR43649:SF12">
    <property type="entry name" value="DIACETYLCHITOBIOSE BINDING PROTEIN DASA"/>
    <property type="match status" value="1"/>
</dbReference>
<dbReference type="SUPFAM" id="SSF53850">
    <property type="entry name" value="Periplasmic binding protein-like II"/>
    <property type="match status" value="1"/>
</dbReference>
<dbReference type="PANTHER" id="PTHR43649">
    <property type="entry name" value="ARABINOSE-BINDING PROTEIN-RELATED"/>
    <property type="match status" value="1"/>
</dbReference>
<name>A0ABX1Y7G0_9BACL</name>
<accession>A0ABX1Y7G0</accession>
<feature type="signal peptide" evidence="1">
    <location>
        <begin position="1"/>
        <end position="21"/>
    </location>
</feature>
<dbReference type="CDD" id="cd14748">
    <property type="entry name" value="PBP2_UgpB"/>
    <property type="match status" value="1"/>
</dbReference>
<protein>
    <submittedName>
        <fullName evidence="2">Extracellular solute-binding protein</fullName>
    </submittedName>
</protein>
<evidence type="ECO:0000313" key="3">
    <source>
        <dbReference type="Proteomes" id="UP000616779"/>
    </source>
</evidence>
<evidence type="ECO:0000313" key="2">
    <source>
        <dbReference type="EMBL" id="NOU76862.1"/>
    </source>
</evidence>
<evidence type="ECO:0000256" key="1">
    <source>
        <dbReference type="SAM" id="SignalP"/>
    </source>
</evidence>
<reference evidence="2 3" key="1">
    <citation type="submission" date="2019-10" db="EMBL/GenBank/DDBJ databases">
        <title>Description of Paenibacillus terrestris sp. nov.</title>
        <authorList>
            <person name="Carlier A."/>
            <person name="Qi S."/>
        </authorList>
    </citation>
    <scope>NUCLEOTIDE SEQUENCE [LARGE SCALE GENOMIC DNA]</scope>
    <source>
        <strain evidence="2 3">LMG 31458</strain>
    </source>
</reference>
<proteinExistence type="predicted"/>
<comment type="caution">
    <text evidence="2">The sequence shown here is derived from an EMBL/GenBank/DDBJ whole genome shotgun (WGS) entry which is preliminary data.</text>
</comment>
<gene>
    <name evidence="2" type="ORF">GC098_36805</name>
</gene>
<dbReference type="RefSeq" id="WP_171649397.1">
    <property type="nucleotide sequence ID" value="NZ_WHOA01000248.1"/>
</dbReference>
<dbReference type="InterPro" id="IPR006059">
    <property type="entry name" value="SBP"/>
</dbReference>
<feature type="chain" id="PRO_5045382359" evidence="1">
    <location>
        <begin position="22"/>
        <end position="435"/>
    </location>
</feature>
<dbReference type="InterPro" id="IPR050490">
    <property type="entry name" value="Bact_solute-bd_prot1"/>
</dbReference>
<dbReference type="EMBL" id="WHOA01000248">
    <property type="protein sequence ID" value="NOU76862.1"/>
    <property type="molecule type" value="Genomic_DNA"/>
</dbReference>
<dbReference type="Proteomes" id="UP000616779">
    <property type="component" value="Unassembled WGS sequence"/>
</dbReference>
<sequence length="435" mass="47727">MMKKLSILCLAIVMVCLTACAQGNSSTSSIQVSPKPAVGNKVTIEFWYSQQTVIGNQLQKLVDSFNSSQQGIEVKGVNLSDAGALSTKLQASIVAGNQPALAMLATTQTGEYALANTLEDLNKYFKKNELDQIHEGLFGNALIGDKLAGIPYNRSTMVMYYNKDMLRKAGLNEEGPKTWEELRQFSTKLSDKNTGNYGFQMPMDVILFETSVLQQGGKMFSDDHKKVAFDSTSGIDVIKYYQDMVKNGYMKVPAGTGTASYTSAHNDFLNQKTAMIVSTSAVTTTMLESAKDKFELGVAMLPAGTQYGASTNGYNLTVLAKAPEDQKKASVEFIKYLLQKDNAAQMSAGTGYIPNTKEAVDSEQIKQLWTKTPQYRTAYEQLKYAKARPVMKGYTEIANKIQDEFKKALMDPSIAPDQAIKSMASQVQQIIDSKP</sequence>